<dbReference type="GO" id="GO:0042910">
    <property type="term" value="F:xenobiotic transmembrane transporter activity"/>
    <property type="evidence" value="ECO:0007669"/>
    <property type="project" value="InterPro"/>
</dbReference>
<evidence type="ECO:0000313" key="11">
    <source>
        <dbReference type="EMBL" id="ADD29380.1"/>
    </source>
</evidence>
<dbReference type="RefSeq" id="WP_013014878.1">
    <property type="nucleotide sequence ID" value="NC_013946.1"/>
</dbReference>
<evidence type="ECO:0000256" key="9">
    <source>
        <dbReference type="ARBA" id="ARBA00031636"/>
    </source>
</evidence>
<dbReference type="PIRSF" id="PIRSF006603">
    <property type="entry name" value="DinF"/>
    <property type="match status" value="1"/>
</dbReference>
<dbReference type="AlphaFoldDB" id="A0A806CN62"/>
<evidence type="ECO:0000256" key="3">
    <source>
        <dbReference type="ARBA" id="ARBA00022449"/>
    </source>
</evidence>
<evidence type="ECO:0000256" key="7">
    <source>
        <dbReference type="ARBA" id="ARBA00023065"/>
    </source>
</evidence>
<proteinExistence type="predicted"/>
<feature type="transmembrane region" description="Helical" evidence="10">
    <location>
        <begin position="372"/>
        <end position="393"/>
    </location>
</feature>
<keyword evidence="12" id="KW-1185">Reference proteome</keyword>
<sequence>MPPILPSAGRLWARRGASLLRSMLAFVAVDTQREIFRIALPVSLESTVQLALGFANQVIVGTLGTATIAAVGLANNVLFIGILCLNTLGAGCAILASRARGRGDEIAVRRIVSFFIGFSALISLVLALPLGLGATPFLRLIGSNPEIAAIGGPFLTLVAFSLPLITLSVVSSAAFRSIGRARIPMIVTIPAIALIPLLSWLFVHPLGMGVVGAALATLVAQGIRAVVLFGLLVGSRWGLRWAWPSLGQGRDLLREVVPLVLPLFITEVVFSGGVFLFALLFERLGTQELAVFQIVSNLESVFITASAGLHYAATVLVAQAIGRADSPGVWLVSRLVWRVGLTSAAIFGLAFALFAFLLPVLYPNTTPQVQEWAFWAILLNALFQPAKVSNFIFFGTLASGGDTRFLLLSDVVTVFVVGLPLAWLLAFPLGLGLWGIFLGRLLGEEAVRLALFLWRYRSGRWFRLEARPAASD</sequence>
<feature type="transmembrane region" description="Helical" evidence="10">
    <location>
        <begin position="209"/>
        <end position="235"/>
    </location>
</feature>
<feature type="transmembrane region" description="Helical" evidence="10">
    <location>
        <begin position="405"/>
        <end position="425"/>
    </location>
</feature>
<keyword evidence="3" id="KW-0050">Antiport</keyword>
<accession>A0A806CN62</accession>
<keyword evidence="2" id="KW-0813">Transport</keyword>
<dbReference type="GO" id="GO:0006811">
    <property type="term" value="P:monoatomic ion transport"/>
    <property type="evidence" value="ECO:0007669"/>
    <property type="project" value="UniProtKB-KW"/>
</dbReference>
<evidence type="ECO:0000256" key="6">
    <source>
        <dbReference type="ARBA" id="ARBA00022989"/>
    </source>
</evidence>
<feature type="transmembrane region" description="Helical" evidence="10">
    <location>
        <begin position="147"/>
        <end position="171"/>
    </location>
</feature>
<keyword evidence="7" id="KW-0406">Ion transport</keyword>
<feature type="transmembrane region" description="Helical" evidence="10">
    <location>
        <begin position="335"/>
        <end position="360"/>
    </location>
</feature>
<keyword evidence="5 10" id="KW-0812">Transmembrane</keyword>
<keyword evidence="6 10" id="KW-1133">Transmembrane helix</keyword>
<feature type="transmembrane region" description="Helical" evidence="10">
    <location>
        <begin position="111"/>
        <end position="135"/>
    </location>
</feature>
<evidence type="ECO:0000256" key="2">
    <source>
        <dbReference type="ARBA" id="ARBA00022448"/>
    </source>
</evidence>
<dbReference type="GO" id="GO:0005886">
    <property type="term" value="C:plasma membrane"/>
    <property type="evidence" value="ECO:0007669"/>
    <property type="project" value="UniProtKB-SubCell"/>
</dbReference>
<dbReference type="KEGG" id="mrb:Mrub_2630"/>
<dbReference type="CDD" id="cd13134">
    <property type="entry name" value="MATE_like_8"/>
    <property type="match status" value="1"/>
</dbReference>
<keyword evidence="8 10" id="KW-0472">Membrane</keyword>
<protein>
    <recommendedName>
        <fullName evidence="9">Multidrug-efflux transporter</fullName>
    </recommendedName>
</protein>
<evidence type="ECO:0000256" key="4">
    <source>
        <dbReference type="ARBA" id="ARBA00022475"/>
    </source>
</evidence>
<evidence type="ECO:0000256" key="8">
    <source>
        <dbReference type="ARBA" id="ARBA00023136"/>
    </source>
</evidence>
<comment type="subcellular location">
    <subcellularLocation>
        <location evidence="1">Cell membrane</location>
        <topology evidence="1">Multi-pass membrane protein</topology>
    </subcellularLocation>
</comment>
<dbReference type="Pfam" id="PF01554">
    <property type="entry name" value="MatE"/>
    <property type="match status" value="2"/>
</dbReference>
<dbReference type="Proteomes" id="UP000006655">
    <property type="component" value="Chromosome"/>
</dbReference>
<dbReference type="InterPro" id="IPR048279">
    <property type="entry name" value="MdtK-like"/>
</dbReference>
<gene>
    <name evidence="11" type="ordered locus">Mrub_2630</name>
</gene>
<feature type="transmembrane region" description="Helical" evidence="10">
    <location>
        <begin position="183"/>
        <end position="203"/>
    </location>
</feature>
<dbReference type="EMBL" id="CP001743">
    <property type="protein sequence ID" value="ADD29380.1"/>
    <property type="molecule type" value="Genomic_DNA"/>
</dbReference>
<dbReference type="InterPro" id="IPR002528">
    <property type="entry name" value="MATE_fam"/>
</dbReference>
<feature type="transmembrane region" description="Helical" evidence="10">
    <location>
        <begin position="301"/>
        <end position="323"/>
    </location>
</feature>
<feature type="transmembrane region" description="Helical" evidence="10">
    <location>
        <begin position="77"/>
        <end position="99"/>
    </location>
</feature>
<organism evidence="11 12">
    <name type="scientific">Meiothermus ruber (strain ATCC 35948 / DSM 1279 / VKM B-1258 / 21)</name>
    <name type="common">Thermus ruber</name>
    <dbReference type="NCBI Taxonomy" id="504728"/>
    <lineage>
        <taxon>Bacteria</taxon>
        <taxon>Thermotogati</taxon>
        <taxon>Deinococcota</taxon>
        <taxon>Deinococci</taxon>
        <taxon>Thermales</taxon>
        <taxon>Thermaceae</taxon>
        <taxon>Meiothermus</taxon>
    </lineage>
</organism>
<feature type="transmembrane region" description="Helical" evidence="10">
    <location>
        <begin position="256"/>
        <end position="281"/>
    </location>
</feature>
<evidence type="ECO:0000313" key="12">
    <source>
        <dbReference type="Proteomes" id="UP000006655"/>
    </source>
</evidence>
<dbReference type="PANTHER" id="PTHR43298:SF2">
    <property type="entry name" value="FMN_FAD EXPORTER YEEO-RELATED"/>
    <property type="match status" value="1"/>
</dbReference>
<evidence type="ECO:0000256" key="10">
    <source>
        <dbReference type="SAM" id="Phobius"/>
    </source>
</evidence>
<evidence type="ECO:0000256" key="1">
    <source>
        <dbReference type="ARBA" id="ARBA00004651"/>
    </source>
</evidence>
<evidence type="ECO:0000256" key="5">
    <source>
        <dbReference type="ARBA" id="ARBA00022692"/>
    </source>
</evidence>
<feature type="transmembrane region" description="Helical" evidence="10">
    <location>
        <begin position="50"/>
        <end position="71"/>
    </location>
</feature>
<reference evidence="11 12" key="1">
    <citation type="journal article" date="2010" name="Stand. Genomic Sci.">
        <title>Complete genome sequence of Meiothermus ruber type strain (21).</title>
        <authorList>
            <person name="Tindall B.J."/>
            <person name="Sikorski J."/>
            <person name="Lucas S."/>
            <person name="Goltsman E."/>
            <person name="Copeland A."/>
            <person name="Glavina Del Rio T."/>
            <person name="Nolan M."/>
            <person name="Tice H."/>
            <person name="Cheng J.F."/>
            <person name="Han C."/>
            <person name="Pitluck S."/>
            <person name="Liolios K."/>
            <person name="Ivanova N."/>
            <person name="Mavromatis K."/>
            <person name="Ovchinnikova G."/>
            <person name="Pati A."/>
            <person name="Fahnrich R."/>
            <person name="Goodwin L."/>
            <person name="Chen A."/>
            <person name="Palaniappan K."/>
            <person name="Land M."/>
            <person name="Hauser L."/>
            <person name="Chang Y.J."/>
            <person name="Jeffries C.D."/>
            <person name="Rohde M."/>
            <person name="Goker M."/>
            <person name="Woyke T."/>
            <person name="Bristow J."/>
            <person name="Eisen J.A."/>
            <person name="Markowitz V."/>
            <person name="Hugenholtz P."/>
            <person name="Kyrpides N.C."/>
            <person name="Klenk H.P."/>
            <person name="Lapidus A."/>
        </authorList>
    </citation>
    <scope>NUCLEOTIDE SEQUENCE [LARGE SCALE GENOMIC DNA]</scope>
    <source>
        <strain evidence="12">ATCC 35948 / DSM 1279 / VKM B-1258 / 21</strain>
    </source>
</reference>
<dbReference type="PANTHER" id="PTHR43298">
    <property type="entry name" value="MULTIDRUG RESISTANCE PROTEIN NORM-RELATED"/>
    <property type="match status" value="1"/>
</dbReference>
<name>A0A806CN62_MEIRD</name>
<dbReference type="GO" id="GO:0015297">
    <property type="term" value="F:antiporter activity"/>
    <property type="evidence" value="ECO:0007669"/>
    <property type="project" value="UniProtKB-KW"/>
</dbReference>
<dbReference type="InterPro" id="IPR050222">
    <property type="entry name" value="MATE_MdtK"/>
</dbReference>
<dbReference type="NCBIfam" id="TIGR00797">
    <property type="entry name" value="matE"/>
    <property type="match status" value="1"/>
</dbReference>
<keyword evidence="4" id="KW-1003">Cell membrane</keyword>